<protein>
    <submittedName>
        <fullName evidence="2">Uncharacterized protein</fullName>
    </submittedName>
</protein>
<organism evidence="2 3">
    <name type="scientific">Pogonophryne albipinna</name>
    <dbReference type="NCBI Taxonomy" id="1090488"/>
    <lineage>
        <taxon>Eukaryota</taxon>
        <taxon>Metazoa</taxon>
        <taxon>Chordata</taxon>
        <taxon>Craniata</taxon>
        <taxon>Vertebrata</taxon>
        <taxon>Euteleostomi</taxon>
        <taxon>Actinopterygii</taxon>
        <taxon>Neopterygii</taxon>
        <taxon>Teleostei</taxon>
        <taxon>Neoteleostei</taxon>
        <taxon>Acanthomorphata</taxon>
        <taxon>Eupercaria</taxon>
        <taxon>Perciformes</taxon>
        <taxon>Notothenioidei</taxon>
        <taxon>Pogonophryne</taxon>
    </lineage>
</organism>
<dbReference type="Proteomes" id="UP001219934">
    <property type="component" value="Unassembled WGS sequence"/>
</dbReference>
<sequence>QLSPPYNTLLLMGVILHVLKYRTAITSETPTHPPLVSQEKTHLSQSVSEQDVSWGEKVSSRVSVHCCDGGCFFTRVWEGG</sequence>
<proteinExistence type="predicted"/>
<feature type="non-terminal residue" evidence="2">
    <location>
        <position position="80"/>
    </location>
</feature>
<keyword evidence="3" id="KW-1185">Reference proteome</keyword>
<keyword evidence="1" id="KW-0732">Signal</keyword>
<evidence type="ECO:0000313" key="2">
    <source>
        <dbReference type="EMBL" id="KAJ4939376.1"/>
    </source>
</evidence>
<dbReference type="EMBL" id="JAPTMU010000008">
    <property type="protein sequence ID" value="KAJ4939376.1"/>
    <property type="molecule type" value="Genomic_DNA"/>
</dbReference>
<name>A0AAD6FM25_9TELE</name>
<evidence type="ECO:0000256" key="1">
    <source>
        <dbReference type="SAM" id="SignalP"/>
    </source>
</evidence>
<feature type="signal peptide" evidence="1">
    <location>
        <begin position="1"/>
        <end position="24"/>
    </location>
</feature>
<evidence type="ECO:0000313" key="3">
    <source>
        <dbReference type="Proteomes" id="UP001219934"/>
    </source>
</evidence>
<feature type="non-terminal residue" evidence="2">
    <location>
        <position position="1"/>
    </location>
</feature>
<comment type="caution">
    <text evidence="2">The sequence shown here is derived from an EMBL/GenBank/DDBJ whole genome shotgun (WGS) entry which is preliminary data.</text>
</comment>
<gene>
    <name evidence="2" type="ORF">JOQ06_028825</name>
</gene>
<feature type="chain" id="PRO_5041984297" evidence="1">
    <location>
        <begin position="25"/>
        <end position="80"/>
    </location>
</feature>
<dbReference type="AlphaFoldDB" id="A0AAD6FM25"/>
<accession>A0AAD6FM25</accession>
<reference evidence="2" key="1">
    <citation type="submission" date="2022-11" db="EMBL/GenBank/DDBJ databases">
        <title>Chromosome-level genome of Pogonophryne albipinna.</title>
        <authorList>
            <person name="Jo E."/>
        </authorList>
    </citation>
    <scope>NUCLEOTIDE SEQUENCE</scope>
    <source>
        <strain evidence="2">SGF0006</strain>
        <tissue evidence="2">Muscle</tissue>
    </source>
</reference>